<protein>
    <recommendedName>
        <fullName evidence="4">PEP-CTERM sorting domain-containing protein</fullName>
    </recommendedName>
</protein>
<evidence type="ECO:0000313" key="2">
    <source>
        <dbReference type="EMBL" id="MFG6467220.1"/>
    </source>
</evidence>
<proteinExistence type="predicted"/>
<reference evidence="2 3" key="1">
    <citation type="submission" date="2024-08" db="EMBL/GenBank/DDBJ databases">
        <authorList>
            <person name="Lu H."/>
        </authorList>
    </citation>
    <scope>NUCLEOTIDE SEQUENCE [LARGE SCALE GENOMIC DNA]</scope>
    <source>
        <strain evidence="2 3">BYS87W</strain>
    </source>
</reference>
<keyword evidence="1" id="KW-0732">Signal</keyword>
<evidence type="ECO:0008006" key="4">
    <source>
        <dbReference type="Google" id="ProtNLM"/>
    </source>
</evidence>
<evidence type="ECO:0000313" key="3">
    <source>
        <dbReference type="Proteomes" id="UP001606303"/>
    </source>
</evidence>
<dbReference type="Proteomes" id="UP001606303">
    <property type="component" value="Unassembled WGS sequence"/>
</dbReference>
<name>A0ABW7H014_9BURK</name>
<comment type="caution">
    <text evidence="2">The sequence shown here is derived from an EMBL/GenBank/DDBJ whole genome shotgun (WGS) entry which is preliminary data.</text>
</comment>
<evidence type="ECO:0000256" key="1">
    <source>
        <dbReference type="SAM" id="SignalP"/>
    </source>
</evidence>
<feature type="chain" id="PRO_5047463855" description="PEP-CTERM sorting domain-containing protein" evidence="1">
    <location>
        <begin position="27"/>
        <end position="238"/>
    </location>
</feature>
<accession>A0ABW7H014</accession>
<dbReference type="EMBL" id="JBIGIB010000003">
    <property type="protein sequence ID" value="MFG6467220.1"/>
    <property type="molecule type" value="Genomic_DNA"/>
</dbReference>
<dbReference type="RefSeq" id="WP_394384607.1">
    <property type="nucleotide sequence ID" value="NZ_JBIGIB010000003.1"/>
</dbReference>
<sequence>MNTTRRGLPWAAGLAWALASMHAAQALPMPVAVSTSPTLLRVGEAFTITVNGVIALTPTQGERRLHEMPGPKFAGDQFWTSYDWVQSTEVLDWAAYQFQSSDGQKGTVTTFGDPRMQGQVSFTFQTPGTYWLTGTWFAASDLDWQMESHDYRRFCLFWICGDWAPDGVRNTRWSTPLPPVGPLTPWAAQLTVRPAVEEVQPTEQPLPEPGSLPLAGAAWAALALAQHRRRQQPQPQPR</sequence>
<gene>
    <name evidence="2" type="ORF">ACG01O_11425</name>
</gene>
<keyword evidence="3" id="KW-1185">Reference proteome</keyword>
<organism evidence="2 3">
    <name type="scientific">Pelomonas baiyunensis</name>
    <dbReference type="NCBI Taxonomy" id="3299026"/>
    <lineage>
        <taxon>Bacteria</taxon>
        <taxon>Pseudomonadati</taxon>
        <taxon>Pseudomonadota</taxon>
        <taxon>Betaproteobacteria</taxon>
        <taxon>Burkholderiales</taxon>
        <taxon>Sphaerotilaceae</taxon>
        <taxon>Roseateles</taxon>
    </lineage>
</organism>
<feature type="signal peptide" evidence="1">
    <location>
        <begin position="1"/>
        <end position="26"/>
    </location>
</feature>